<dbReference type="Proteomes" id="UP000295444">
    <property type="component" value="Unassembled WGS sequence"/>
</dbReference>
<dbReference type="SMART" id="SM00421">
    <property type="entry name" value="HTH_LUXR"/>
    <property type="match status" value="1"/>
</dbReference>
<dbReference type="Gene3D" id="1.25.40.10">
    <property type="entry name" value="Tetratricopeptide repeat domain"/>
    <property type="match status" value="1"/>
</dbReference>
<evidence type="ECO:0000313" key="4">
    <source>
        <dbReference type="EMBL" id="TDQ00781.1"/>
    </source>
</evidence>
<dbReference type="GO" id="GO:0004016">
    <property type="term" value="F:adenylate cyclase activity"/>
    <property type="evidence" value="ECO:0007669"/>
    <property type="project" value="TreeGrafter"/>
</dbReference>
<gene>
    <name evidence="4" type="ORF">EV186_102647</name>
</gene>
<name>A0A4V3CZR3_LABRH</name>
<dbReference type="InterPro" id="IPR027417">
    <property type="entry name" value="P-loop_NTPase"/>
</dbReference>
<dbReference type="InterPro" id="IPR036388">
    <property type="entry name" value="WH-like_DNA-bd_sf"/>
</dbReference>
<keyword evidence="2" id="KW-0067">ATP-binding</keyword>
<comment type="caution">
    <text evidence="4">The sequence shown here is derived from an EMBL/GenBank/DDBJ whole genome shotgun (WGS) entry which is preliminary data.</text>
</comment>
<dbReference type="CDD" id="cd06170">
    <property type="entry name" value="LuxR_C_like"/>
    <property type="match status" value="1"/>
</dbReference>
<dbReference type="SUPFAM" id="SSF52540">
    <property type="entry name" value="P-loop containing nucleoside triphosphate hydrolases"/>
    <property type="match status" value="1"/>
</dbReference>
<dbReference type="InterPro" id="IPR016032">
    <property type="entry name" value="Sig_transdc_resp-reg_C-effctor"/>
</dbReference>
<feature type="domain" description="HTH luxR-type" evidence="3">
    <location>
        <begin position="882"/>
        <end position="947"/>
    </location>
</feature>
<keyword evidence="1" id="KW-0547">Nucleotide-binding</keyword>
<dbReference type="SUPFAM" id="SSF48452">
    <property type="entry name" value="TPR-like"/>
    <property type="match status" value="1"/>
</dbReference>
<evidence type="ECO:0000256" key="1">
    <source>
        <dbReference type="ARBA" id="ARBA00022741"/>
    </source>
</evidence>
<organism evidence="4 5">
    <name type="scientific">Labedaea rhizosphaerae</name>
    <dbReference type="NCBI Taxonomy" id="598644"/>
    <lineage>
        <taxon>Bacteria</taxon>
        <taxon>Bacillati</taxon>
        <taxon>Actinomycetota</taxon>
        <taxon>Actinomycetes</taxon>
        <taxon>Pseudonocardiales</taxon>
        <taxon>Pseudonocardiaceae</taxon>
        <taxon>Labedaea</taxon>
    </lineage>
</organism>
<dbReference type="AlphaFoldDB" id="A0A4V3CZR3"/>
<keyword evidence="5" id="KW-1185">Reference proteome</keyword>
<evidence type="ECO:0000313" key="5">
    <source>
        <dbReference type="Proteomes" id="UP000295444"/>
    </source>
</evidence>
<dbReference type="OrthoDB" id="134933at2"/>
<dbReference type="GO" id="GO:0003677">
    <property type="term" value="F:DNA binding"/>
    <property type="evidence" value="ECO:0007669"/>
    <property type="project" value="InterPro"/>
</dbReference>
<sequence>MAAPQLLERDAELAALASAVDAAARGGGGLTAIVGAAGLGKTRLLAEAVGAATAAGFDVYTGRGSELEEDIAFGLVRQLYEPHLVRAAPDERARLLKGAAGKGAAAVLSDAGDYGEAPGDYAILHGLFWLTANLCEARPIALVLDDLHWADAASLRFLAYLLPRLGALPVAVLVALRPGEHNAPQHLLNQIVTDPGCTVLRPAPLTKEASGHLVRGVLAGAGEQAFLNACHSATQGNPLLLHDLAVTIKAEGLVPTAASLAMVDVLGPRAVSRRVSLWMNRLPPAATALAQAVSVLGDGASLQNAADLARLSHEDALRAAQDLERADLFRTEVDGDHAVGLHRVRFGHPVVRATLYEGMDPADRVDAHRRAAALLRDRRERAEHVATHLLRVPPANDAGVVEVLRKAAEEALAHGSPDSAATYLRRCLAEPPPVAIRADVQWELGKIMTLVDTARAADDLRVALALATTAGRRAQVAVLLSTALIYLLRFDEAEQVCLDALADLPPGDAAQRGPLEANLLLIPILQPNRQDLAERRHAALAMSGHPSPGGGALDCLLAAHRSWRCDPGGVELALQGLNSGVVDQVYPETIAMPVGWIVLIHADRDEAITTIDAVVARAHQNGSVNTIATAHVLRGLAWLWRGQLVEAEADIQAGIQSADAARVELATLLAQCFLADTLMERGRLDEAEAALDSLGLPDPVPHFGPMFWYLDSRARLLRRRGQVAEAYAMALATGERLAMHDAQRVPSFSSWRLEAALCAHALGRGRQAVELADEDLELARQWGAPRALGRALRVAGQVRRGPAGLALLQEAVEVLEGSPARIEYARSLVELGSALRRAGSRVSARRPLIDGLAIAEAAGAVPLVEQARAELRAAGARPRSPVAAGPAALTPSERRVAELAAAGNTNRNIAEQLFITVKTVEVHLTSAYRKVGIRHRDQLATALNGGGAEG</sequence>
<dbReference type="Pfam" id="PF13191">
    <property type="entry name" value="AAA_16"/>
    <property type="match status" value="1"/>
</dbReference>
<dbReference type="PANTHER" id="PTHR16305:SF35">
    <property type="entry name" value="TRANSCRIPTIONAL ACTIVATOR DOMAIN"/>
    <property type="match status" value="1"/>
</dbReference>
<reference evidence="4 5" key="1">
    <citation type="submission" date="2019-03" db="EMBL/GenBank/DDBJ databases">
        <title>Genomic Encyclopedia of Type Strains, Phase IV (KMG-IV): sequencing the most valuable type-strain genomes for metagenomic binning, comparative biology and taxonomic classification.</title>
        <authorList>
            <person name="Goeker M."/>
        </authorList>
    </citation>
    <scope>NUCLEOTIDE SEQUENCE [LARGE SCALE GENOMIC DNA]</scope>
    <source>
        <strain evidence="4 5">DSM 45361</strain>
    </source>
</reference>
<dbReference type="PRINTS" id="PR00038">
    <property type="entry name" value="HTHLUXR"/>
</dbReference>
<protein>
    <submittedName>
        <fullName evidence="4">Regulatory LuxR family protein</fullName>
    </submittedName>
</protein>
<dbReference type="EMBL" id="SNXZ01000002">
    <property type="protein sequence ID" value="TDQ00781.1"/>
    <property type="molecule type" value="Genomic_DNA"/>
</dbReference>
<proteinExistence type="predicted"/>
<dbReference type="PANTHER" id="PTHR16305">
    <property type="entry name" value="TESTICULAR SOLUBLE ADENYLYL CYCLASE"/>
    <property type="match status" value="1"/>
</dbReference>
<dbReference type="InterPro" id="IPR000792">
    <property type="entry name" value="Tscrpt_reg_LuxR_C"/>
</dbReference>
<dbReference type="SUPFAM" id="SSF46894">
    <property type="entry name" value="C-terminal effector domain of the bipartite response regulators"/>
    <property type="match status" value="1"/>
</dbReference>
<dbReference type="GO" id="GO:0005737">
    <property type="term" value="C:cytoplasm"/>
    <property type="evidence" value="ECO:0007669"/>
    <property type="project" value="TreeGrafter"/>
</dbReference>
<dbReference type="Gene3D" id="1.10.10.10">
    <property type="entry name" value="Winged helix-like DNA-binding domain superfamily/Winged helix DNA-binding domain"/>
    <property type="match status" value="1"/>
</dbReference>
<dbReference type="InterPro" id="IPR041664">
    <property type="entry name" value="AAA_16"/>
</dbReference>
<dbReference type="InterPro" id="IPR011990">
    <property type="entry name" value="TPR-like_helical_dom_sf"/>
</dbReference>
<dbReference type="PROSITE" id="PS50043">
    <property type="entry name" value="HTH_LUXR_2"/>
    <property type="match status" value="1"/>
</dbReference>
<dbReference type="GO" id="GO:0006355">
    <property type="term" value="P:regulation of DNA-templated transcription"/>
    <property type="evidence" value="ECO:0007669"/>
    <property type="project" value="InterPro"/>
</dbReference>
<evidence type="ECO:0000256" key="2">
    <source>
        <dbReference type="ARBA" id="ARBA00022840"/>
    </source>
</evidence>
<dbReference type="Pfam" id="PF00196">
    <property type="entry name" value="GerE"/>
    <property type="match status" value="1"/>
</dbReference>
<accession>A0A4V3CZR3</accession>
<dbReference type="GO" id="GO:0005524">
    <property type="term" value="F:ATP binding"/>
    <property type="evidence" value="ECO:0007669"/>
    <property type="project" value="UniProtKB-KW"/>
</dbReference>
<dbReference type="RefSeq" id="WP_133849445.1">
    <property type="nucleotide sequence ID" value="NZ_SNXZ01000002.1"/>
</dbReference>
<dbReference type="PROSITE" id="PS00622">
    <property type="entry name" value="HTH_LUXR_1"/>
    <property type="match status" value="1"/>
</dbReference>
<evidence type="ECO:0000259" key="3">
    <source>
        <dbReference type="PROSITE" id="PS50043"/>
    </source>
</evidence>